<evidence type="ECO:0000313" key="3">
    <source>
        <dbReference type="Proteomes" id="UP001519325"/>
    </source>
</evidence>
<name>A0ABS4Q775_9NOCA</name>
<organism evidence="2 3">
    <name type="scientific">Nocardia goodfellowii</name>
    <dbReference type="NCBI Taxonomy" id="882446"/>
    <lineage>
        <taxon>Bacteria</taxon>
        <taxon>Bacillati</taxon>
        <taxon>Actinomycetota</taxon>
        <taxon>Actinomycetes</taxon>
        <taxon>Mycobacteriales</taxon>
        <taxon>Nocardiaceae</taxon>
        <taxon>Nocardia</taxon>
    </lineage>
</organism>
<keyword evidence="3" id="KW-1185">Reference proteome</keyword>
<comment type="caution">
    <text evidence="2">The sequence shown here is derived from an EMBL/GenBank/DDBJ whole genome shotgun (WGS) entry which is preliminary data.</text>
</comment>
<keyword evidence="2" id="KW-0238">DNA-binding</keyword>
<gene>
    <name evidence="2" type="ORF">BJ987_000438</name>
</gene>
<dbReference type="RefSeq" id="WP_209884191.1">
    <property type="nucleotide sequence ID" value="NZ_JAGGMR010000001.1"/>
</dbReference>
<dbReference type="Gene3D" id="3.30.1310.10">
    <property type="entry name" value="Nucleoid-associated protein YbaB-like domain"/>
    <property type="match status" value="1"/>
</dbReference>
<protein>
    <submittedName>
        <fullName evidence="2">DNA-binding protein YbaB</fullName>
    </submittedName>
</protein>
<dbReference type="InterPro" id="IPR004401">
    <property type="entry name" value="YbaB/EbfC"/>
</dbReference>
<evidence type="ECO:0000256" key="1">
    <source>
        <dbReference type="SAM" id="MobiDB-lite"/>
    </source>
</evidence>
<sequence length="169" mass="18134">MAGMEGEALRARNEALRGEVDSLLSIFEQQQREFAAAQARLATATVSAWSTDNLIRVTANSAGVPVEVHVDPEAFKRSTPEKLGRSITEATQAAANLAGEEARRAFGSVGQLGVDIPDLPDLVPGAPSIKDLVHQLLPDPAAAPEEPVELDPEAEEEYYRNRSYLEGGK</sequence>
<proteinExistence type="predicted"/>
<evidence type="ECO:0000313" key="2">
    <source>
        <dbReference type="EMBL" id="MBP2187537.1"/>
    </source>
</evidence>
<dbReference type="Pfam" id="PF02575">
    <property type="entry name" value="YbaB_DNA_bd"/>
    <property type="match status" value="1"/>
</dbReference>
<dbReference type="Proteomes" id="UP001519325">
    <property type="component" value="Unassembled WGS sequence"/>
</dbReference>
<feature type="region of interest" description="Disordered" evidence="1">
    <location>
        <begin position="140"/>
        <end position="169"/>
    </location>
</feature>
<dbReference type="EMBL" id="JAGGMR010000001">
    <property type="protein sequence ID" value="MBP2187537.1"/>
    <property type="molecule type" value="Genomic_DNA"/>
</dbReference>
<dbReference type="GO" id="GO:0003677">
    <property type="term" value="F:DNA binding"/>
    <property type="evidence" value="ECO:0007669"/>
    <property type="project" value="UniProtKB-KW"/>
</dbReference>
<dbReference type="SUPFAM" id="SSF82607">
    <property type="entry name" value="YbaB-like"/>
    <property type="match status" value="1"/>
</dbReference>
<reference evidence="2 3" key="1">
    <citation type="submission" date="2021-03" db="EMBL/GenBank/DDBJ databases">
        <title>Sequencing the genomes of 1000 actinobacteria strains.</title>
        <authorList>
            <person name="Klenk H.-P."/>
        </authorList>
    </citation>
    <scope>NUCLEOTIDE SEQUENCE [LARGE SCALE GENOMIC DNA]</scope>
    <source>
        <strain evidence="2 3">DSM 45516</strain>
    </source>
</reference>
<dbReference type="InterPro" id="IPR036894">
    <property type="entry name" value="YbaB-like_sf"/>
</dbReference>
<feature type="compositionally biased region" description="Acidic residues" evidence="1">
    <location>
        <begin position="146"/>
        <end position="156"/>
    </location>
</feature>
<accession>A0ABS4Q775</accession>